<evidence type="ECO:0000313" key="2">
    <source>
        <dbReference type="Proteomes" id="UP000365297"/>
    </source>
</evidence>
<organism evidence="1 2">
    <name type="scientific">Listeria monocytogenes</name>
    <dbReference type="NCBI Taxonomy" id="1639"/>
    <lineage>
        <taxon>Bacteria</taxon>
        <taxon>Bacillati</taxon>
        <taxon>Bacillota</taxon>
        <taxon>Bacilli</taxon>
        <taxon>Bacillales</taxon>
        <taxon>Listeriaceae</taxon>
        <taxon>Listeria</taxon>
    </lineage>
</organism>
<dbReference type="AlphaFoldDB" id="A0A9P1ST93"/>
<accession>A0A9P1ST93</accession>
<reference evidence="1 2" key="1">
    <citation type="submission" date="2018-06" db="EMBL/GenBank/DDBJ databases">
        <authorList>
            <consortium name="GenomeTrakr: Next Generation Sequencing Network for Food Pathogen Tracability"/>
        </authorList>
    </citation>
    <scope>NUCLEOTIDE SEQUENCE [LARGE SCALE GENOMIC DNA]</scope>
    <source>
        <strain evidence="1 2">FDA00007096</strain>
    </source>
</reference>
<name>A0A9P1ST93_LISMN</name>
<dbReference type="EMBL" id="AAAIXK010000002">
    <property type="protein sequence ID" value="EAC5549414.1"/>
    <property type="molecule type" value="Genomic_DNA"/>
</dbReference>
<protein>
    <submittedName>
        <fullName evidence="1">Uncharacterized protein</fullName>
    </submittedName>
</protein>
<proteinExistence type="predicted"/>
<comment type="caution">
    <text evidence="1">The sequence shown here is derived from an EMBL/GenBank/DDBJ whole genome shotgun (WGS) entry which is preliminary data.</text>
</comment>
<dbReference type="Proteomes" id="UP000365297">
    <property type="component" value="Unassembled WGS sequence"/>
</dbReference>
<gene>
    <name evidence="1" type="ORF">ARY78_03090</name>
</gene>
<sequence>MEYERRVKVIKNSIDATKVMKYIGSIPQKQLADLLLTSRPNVSHMRTGRRKMQQDLAITALNNVQSNLFKLALSHEFTELVPDVFDGQCVNQNPLSFLVMYEQEANEFSSNIDEIMKIFVKPASQLTQGERLTARDGLKELIDALGWGYNLLFYASDHLNIDAHKLISEQDESWKMKKWI</sequence>
<evidence type="ECO:0000313" key="1">
    <source>
        <dbReference type="EMBL" id="EAC5549414.1"/>
    </source>
</evidence>